<proteinExistence type="predicted"/>
<dbReference type="InterPro" id="IPR018062">
    <property type="entry name" value="HTH_AraC-typ_CS"/>
</dbReference>
<dbReference type="PROSITE" id="PS50109">
    <property type="entry name" value="HIS_KIN"/>
    <property type="match status" value="1"/>
</dbReference>
<dbReference type="InterPro" id="IPR036097">
    <property type="entry name" value="HisK_dim/P_sf"/>
</dbReference>
<dbReference type="InterPro" id="IPR009057">
    <property type="entry name" value="Homeodomain-like_sf"/>
</dbReference>
<keyword evidence="9" id="KW-1133">Transmembrane helix</keyword>
<dbReference type="Gene3D" id="3.30.565.10">
    <property type="entry name" value="Histidine kinase-like ATPase, C-terminal domain"/>
    <property type="match status" value="1"/>
</dbReference>
<evidence type="ECO:0000259" key="11">
    <source>
        <dbReference type="PROSITE" id="PS50109"/>
    </source>
</evidence>
<dbReference type="InterPro" id="IPR005467">
    <property type="entry name" value="His_kinase_dom"/>
</dbReference>
<evidence type="ECO:0000256" key="6">
    <source>
        <dbReference type="ARBA" id="ARBA00023163"/>
    </source>
</evidence>
<dbReference type="PRINTS" id="PR00032">
    <property type="entry name" value="HTHARAC"/>
</dbReference>
<reference evidence="13 14" key="1">
    <citation type="submission" date="2015-09" db="EMBL/GenBank/DDBJ databases">
        <authorList>
            <consortium name="Pathogen Informatics"/>
        </authorList>
    </citation>
    <scope>NUCLEOTIDE SEQUENCE [LARGE SCALE GENOMIC DNA]</scope>
    <source>
        <strain evidence="13 14">2789STDY5834948</strain>
    </source>
</reference>
<dbReference type="GO" id="GO:0003700">
    <property type="term" value="F:DNA-binding transcription factor activity"/>
    <property type="evidence" value="ECO:0007669"/>
    <property type="project" value="InterPro"/>
</dbReference>
<dbReference type="PANTHER" id="PTHR43547:SF2">
    <property type="entry name" value="HYBRID SIGNAL TRANSDUCTION HISTIDINE KINASE C"/>
    <property type="match status" value="1"/>
</dbReference>
<dbReference type="GO" id="GO:0000155">
    <property type="term" value="F:phosphorelay sensor kinase activity"/>
    <property type="evidence" value="ECO:0007669"/>
    <property type="project" value="InterPro"/>
</dbReference>
<organism evidence="13 14">
    <name type="scientific">Parabacteroides distasonis</name>
    <dbReference type="NCBI Taxonomy" id="823"/>
    <lineage>
        <taxon>Bacteria</taxon>
        <taxon>Pseudomonadati</taxon>
        <taxon>Bacteroidota</taxon>
        <taxon>Bacteroidia</taxon>
        <taxon>Bacteroidales</taxon>
        <taxon>Tannerellaceae</taxon>
        <taxon>Parabacteroides</taxon>
    </lineage>
</organism>
<keyword evidence="9" id="KW-0472">Membrane</keyword>
<evidence type="ECO:0000259" key="10">
    <source>
        <dbReference type="PROSITE" id="PS01124"/>
    </source>
</evidence>
<evidence type="ECO:0000256" key="7">
    <source>
        <dbReference type="PROSITE-ProRule" id="PRU00169"/>
    </source>
</evidence>
<feature type="modified residue" description="4-aspartylphosphate" evidence="7">
    <location>
        <position position="452"/>
    </location>
</feature>
<dbReference type="SUPFAM" id="SSF47384">
    <property type="entry name" value="Homodimeric domain of signal transducing histidine kinase"/>
    <property type="match status" value="1"/>
</dbReference>
<evidence type="ECO:0000259" key="12">
    <source>
        <dbReference type="PROSITE" id="PS50110"/>
    </source>
</evidence>
<dbReference type="InterPro" id="IPR003661">
    <property type="entry name" value="HisK_dim/P_dom"/>
</dbReference>
<gene>
    <name evidence="13" type="primary">yycF_2</name>
    <name evidence="13" type="ORF">ERS852560_01682</name>
</gene>
<keyword evidence="3 7" id="KW-0597">Phosphoprotein</keyword>
<dbReference type="InterPro" id="IPR011006">
    <property type="entry name" value="CheY-like_superfamily"/>
</dbReference>
<dbReference type="SMART" id="SM00342">
    <property type="entry name" value="HTH_ARAC"/>
    <property type="match status" value="1"/>
</dbReference>
<dbReference type="SUPFAM" id="SSF46689">
    <property type="entry name" value="Homeodomain-like"/>
    <property type="match status" value="1"/>
</dbReference>
<evidence type="ECO:0000256" key="5">
    <source>
        <dbReference type="ARBA" id="ARBA00023125"/>
    </source>
</evidence>
<dbReference type="CDD" id="cd17574">
    <property type="entry name" value="REC_OmpR"/>
    <property type="match status" value="1"/>
</dbReference>
<dbReference type="EMBL" id="CZBM01000005">
    <property type="protein sequence ID" value="CUQ19233.1"/>
    <property type="molecule type" value="Genomic_DNA"/>
</dbReference>
<dbReference type="PROSITE" id="PS00041">
    <property type="entry name" value="HTH_ARAC_FAMILY_1"/>
    <property type="match status" value="1"/>
</dbReference>
<keyword evidence="8" id="KW-0175">Coiled coil</keyword>
<dbReference type="Gene3D" id="3.40.50.2300">
    <property type="match status" value="1"/>
</dbReference>
<evidence type="ECO:0000256" key="9">
    <source>
        <dbReference type="SAM" id="Phobius"/>
    </source>
</evidence>
<protein>
    <recommendedName>
        <fullName evidence="2">histidine kinase</fullName>
        <ecNumber evidence="2">2.7.13.3</ecNumber>
    </recommendedName>
</protein>
<dbReference type="PROSITE" id="PS50110">
    <property type="entry name" value="RESPONSE_REGULATORY"/>
    <property type="match status" value="1"/>
</dbReference>
<evidence type="ECO:0000313" key="13">
    <source>
        <dbReference type="EMBL" id="CUQ19233.1"/>
    </source>
</evidence>
<dbReference type="PANTHER" id="PTHR43547">
    <property type="entry name" value="TWO-COMPONENT HISTIDINE KINASE"/>
    <property type="match status" value="1"/>
</dbReference>
<dbReference type="InterPro" id="IPR036890">
    <property type="entry name" value="HATPase_C_sf"/>
</dbReference>
<dbReference type="PROSITE" id="PS01124">
    <property type="entry name" value="HTH_ARAC_FAMILY_2"/>
    <property type="match status" value="1"/>
</dbReference>
<dbReference type="Pfam" id="PF00072">
    <property type="entry name" value="Response_reg"/>
    <property type="match status" value="1"/>
</dbReference>
<dbReference type="SMART" id="SM00448">
    <property type="entry name" value="REC"/>
    <property type="match status" value="1"/>
</dbReference>
<evidence type="ECO:0000256" key="8">
    <source>
        <dbReference type="SAM" id="Coils"/>
    </source>
</evidence>
<dbReference type="InterPro" id="IPR020449">
    <property type="entry name" value="Tscrpt_reg_AraC-type_HTH"/>
</dbReference>
<keyword evidence="5" id="KW-0238">DNA-binding</keyword>
<name>A0A174UA53_PARDI</name>
<feature type="domain" description="Response regulatory" evidence="12">
    <location>
        <begin position="404"/>
        <end position="519"/>
    </location>
</feature>
<dbReference type="Proteomes" id="UP000095332">
    <property type="component" value="Unassembled WGS sequence"/>
</dbReference>
<dbReference type="AlphaFoldDB" id="A0A174UA53"/>
<evidence type="ECO:0000256" key="1">
    <source>
        <dbReference type="ARBA" id="ARBA00000085"/>
    </source>
</evidence>
<dbReference type="Gene3D" id="1.10.287.130">
    <property type="match status" value="1"/>
</dbReference>
<dbReference type="SUPFAM" id="SSF52172">
    <property type="entry name" value="CheY-like"/>
    <property type="match status" value="1"/>
</dbReference>
<evidence type="ECO:0000256" key="4">
    <source>
        <dbReference type="ARBA" id="ARBA00023015"/>
    </source>
</evidence>
<keyword evidence="4" id="KW-0805">Transcription regulation</keyword>
<comment type="catalytic activity">
    <reaction evidence="1">
        <text>ATP + protein L-histidine = ADP + protein N-phospho-L-histidine.</text>
        <dbReference type="EC" id="2.7.13.3"/>
    </reaction>
</comment>
<evidence type="ECO:0000256" key="3">
    <source>
        <dbReference type="ARBA" id="ARBA00022553"/>
    </source>
</evidence>
<feature type="domain" description="HTH araC/xylS-type" evidence="10">
    <location>
        <begin position="556"/>
        <end position="655"/>
    </location>
</feature>
<feature type="transmembrane region" description="Helical" evidence="9">
    <location>
        <begin position="61"/>
        <end position="83"/>
    </location>
</feature>
<evidence type="ECO:0000256" key="2">
    <source>
        <dbReference type="ARBA" id="ARBA00012438"/>
    </source>
</evidence>
<dbReference type="Gene3D" id="1.10.10.60">
    <property type="entry name" value="Homeodomain-like"/>
    <property type="match status" value="1"/>
</dbReference>
<accession>A0A174UA53</accession>
<dbReference type="CDD" id="cd00082">
    <property type="entry name" value="HisKA"/>
    <property type="match status" value="1"/>
</dbReference>
<dbReference type="GO" id="GO:0043565">
    <property type="term" value="F:sequence-specific DNA binding"/>
    <property type="evidence" value="ECO:0007669"/>
    <property type="project" value="InterPro"/>
</dbReference>
<dbReference type="Pfam" id="PF12833">
    <property type="entry name" value="HTH_18"/>
    <property type="match status" value="1"/>
</dbReference>
<dbReference type="SUPFAM" id="SSF55874">
    <property type="entry name" value="ATPase domain of HSP90 chaperone/DNA topoisomerase II/histidine kinase"/>
    <property type="match status" value="1"/>
</dbReference>
<dbReference type="InterPro" id="IPR001789">
    <property type="entry name" value="Sig_transdc_resp-reg_receiver"/>
</dbReference>
<sequence>MKTQDLNERFLLAFYINNILIINDMRSKGFKAKFMMAFWGLFVEAHYIAANNDTMEGSQGILPFIILLIVSIGVIAFLSYYMYRLKKENIAKDGELMARNDELLRSVDALSVKNREIQQMLVNKIRETDNWNRDNEVEREDLKKRLEEMEKLHNSFFAETIHEMRTPLSLVLGSLSELLQRKNDIDSSEATQLLSAYRNTLALQDLIEQLRNTRHGDDVANHLRIARYDMISITKQICDLFVDWIAMNNVEFHINTQTSVLWVWIDRRKMEFALRVLLSNALKNTYRFGKISINISVVRSNGKAYCSFSIKDDGLGESESTRLGLKQIVDMTESSGAIFEGISSEDETGTQYTILIPLGRSHYMERAVEFIEPDGDLVKLNEMQKEEIAELIQVVPKKKETGKKMLVIDDSDQIRWFLRHVFASEYHVSEAHNGHEGVEIARAERPDLILCDVMMPVKDGLATCREIKGIPELAQVPVVLLTAKVESEDVIAGIECGADDYITKPFDVEVLRSKVNSLLKRRDEMRRFYTSSPVGAHPEVEKTVKKDDSPSNLFMDAVISTIEKHLDDPSFEAKILADSLNMSLPTLYRKIKLYSDSSILELTRMVRLKKAAELISMQRYSIQEVSEMVGFNDTATFRKRFTEQYGVTPSQYLPGKN</sequence>
<feature type="domain" description="Histidine kinase" evidence="11">
    <location>
        <begin position="159"/>
        <end position="360"/>
    </location>
</feature>
<keyword evidence="6" id="KW-0804">Transcription</keyword>
<dbReference type="EC" id="2.7.13.3" evidence="2"/>
<dbReference type="InterPro" id="IPR018060">
    <property type="entry name" value="HTH_AraC"/>
</dbReference>
<evidence type="ECO:0000313" key="14">
    <source>
        <dbReference type="Proteomes" id="UP000095332"/>
    </source>
</evidence>
<feature type="coiled-coil region" evidence="8">
    <location>
        <begin position="132"/>
        <end position="159"/>
    </location>
</feature>
<keyword evidence="9" id="KW-0812">Transmembrane</keyword>